<keyword evidence="10 12" id="KW-0012">Acyltransferase</keyword>
<dbReference type="HAMAP" id="MF_01815">
    <property type="entry name" value="FabH"/>
    <property type="match status" value="1"/>
</dbReference>
<dbReference type="UniPathway" id="UPA00094"/>
<name>H9UFR1_SPIAZ</name>
<evidence type="ECO:0000256" key="5">
    <source>
        <dbReference type="ARBA" id="ARBA00022679"/>
    </source>
</evidence>
<comment type="subunit">
    <text evidence="12">Homodimer.</text>
</comment>
<dbReference type="eggNOG" id="COG0332">
    <property type="taxonomic scope" value="Bacteria"/>
</dbReference>
<comment type="subcellular location">
    <subcellularLocation>
        <location evidence="12">Cytoplasm</location>
    </subcellularLocation>
</comment>
<dbReference type="NCBIfam" id="TIGR00747">
    <property type="entry name" value="fabH"/>
    <property type="match status" value="1"/>
</dbReference>
<proteinExistence type="inferred from homology"/>
<dbReference type="HOGENOM" id="CLU_039592_3_1_12"/>
<feature type="domain" description="Beta-ketoacyl-[acyl-carrier-protein] synthase III C-terminal" evidence="13">
    <location>
        <begin position="255"/>
        <end position="343"/>
    </location>
</feature>
<evidence type="ECO:0000256" key="1">
    <source>
        <dbReference type="ARBA" id="ARBA00005194"/>
    </source>
</evidence>
<dbReference type="PANTHER" id="PTHR43091">
    <property type="entry name" value="3-OXOACYL-[ACYL-CARRIER-PROTEIN] SYNTHASE"/>
    <property type="match status" value="1"/>
</dbReference>
<organism evidence="15 16">
    <name type="scientific">Spirochaeta africana (strain ATCC 700263 / DSM 8902 / Z-7692)</name>
    <dbReference type="NCBI Taxonomy" id="889378"/>
    <lineage>
        <taxon>Bacteria</taxon>
        <taxon>Pseudomonadati</taxon>
        <taxon>Spirochaetota</taxon>
        <taxon>Spirochaetia</taxon>
        <taxon>Spirochaetales</taxon>
        <taxon>Spirochaetaceae</taxon>
        <taxon>Spirochaeta</taxon>
    </lineage>
</organism>
<feature type="active site" evidence="12">
    <location>
        <position position="121"/>
    </location>
</feature>
<feature type="active site" evidence="12">
    <location>
        <position position="271"/>
    </location>
</feature>
<evidence type="ECO:0000256" key="12">
    <source>
        <dbReference type="HAMAP-Rule" id="MF_01815"/>
    </source>
</evidence>
<dbReference type="InterPro" id="IPR004655">
    <property type="entry name" value="FabH"/>
</dbReference>
<dbReference type="CDD" id="cd00830">
    <property type="entry name" value="KAS_III"/>
    <property type="match status" value="1"/>
</dbReference>
<dbReference type="PATRIC" id="fig|889378.3.peg.248"/>
<dbReference type="AlphaFoldDB" id="H9UFR1"/>
<keyword evidence="12" id="KW-0963">Cytoplasm</keyword>
<keyword evidence="5 12" id="KW-0808">Transferase</keyword>
<evidence type="ECO:0000256" key="2">
    <source>
        <dbReference type="ARBA" id="ARBA00008642"/>
    </source>
</evidence>
<dbReference type="Gene3D" id="3.40.47.10">
    <property type="match status" value="1"/>
</dbReference>
<evidence type="ECO:0000259" key="14">
    <source>
        <dbReference type="Pfam" id="PF08545"/>
    </source>
</evidence>
<dbReference type="GO" id="GO:0033818">
    <property type="term" value="F:beta-ketoacyl-acyl-carrier-protein synthase III activity"/>
    <property type="evidence" value="ECO:0007669"/>
    <property type="project" value="UniProtKB-UniRule"/>
</dbReference>
<comment type="pathway">
    <text evidence="1 12">Lipid metabolism; fatty acid biosynthesis.</text>
</comment>
<dbReference type="GO" id="GO:0005737">
    <property type="term" value="C:cytoplasm"/>
    <property type="evidence" value="ECO:0007669"/>
    <property type="project" value="UniProtKB-SubCell"/>
</dbReference>
<reference evidence="16" key="1">
    <citation type="journal article" date="2013" name="Stand. Genomic Sci.">
        <title>Complete genome sequence of the halophilic bacterium Spirochaeta africana type strain (Z-7692(T)) from the alkaline Lake Magadi in the East African Rift.</title>
        <authorList>
            <person name="Liolos K."/>
            <person name="Abt B."/>
            <person name="Scheuner C."/>
            <person name="Teshima H."/>
            <person name="Held B."/>
            <person name="Lapidus A."/>
            <person name="Nolan M."/>
            <person name="Lucas S."/>
            <person name="Deshpande S."/>
            <person name="Cheng J.F."/>
            <person name="Tapia R."/>
            <person name="Goodwin L.A."/>
            <person name="Pitluck S."/>
            <person name="Pagani I."/>
            <person name="Ivanova N."/>
            <person name="Mavromatis K."/>
            <person name="Mikhailova N."/>
            <person name="Huntemann M."/>
            <person name="Pati A."/>
            <person name="Chen A."/>
            <person name="Palaniappan K."/>
            <person name="Land M."/>
            <person name="Rohde M."/>
            <person name="Tindall B.J."/>
            <person name="Detter J.C."/>
            <person name="Goker M."/>
            <person name="Bristow J."/>
            <person name="Eisen J.A."/>
            <person name="Markowitz V."/>
            <person name="Hugenholtz P."/>
            <person name="Woyke T."/>
            <person name="Klenk H.P."/>
            <person name="Kyrpides N.C."/>
        </authorList>
    </citation>
    <scope>NUCLEOTIDE SEQUENCE</scope>
    <source>
        <strain evidence="16">ATCC 700263 / DSM 8902 / Z-7692</strain>
    </source>
</reference>
<accession>H9UFR1</accession>
<dbReference type="InterPro" id="IPR013747">
    <property type="entry name" value="ACP_syn_III_C"/>
</dbReference>
<dbReference type="Proteomes" id="UP000007383">
    <property type="component" value="Chromosome"/>
</dbReference>
<evidence type="ECO:0000256" key="10">
    <source>
        <dbReference type="ARBA" id="ARBA00023315"/>
    </source>
</evidence>
<evidence type="ECO:0000256" key="9">
    <source>
        <dbReference type="ARBA" id="ARBA00023268"/>
    </source>
</evidence>
<evidence type="ECO:0000256" key="8">
    <source>
        <dbReference type="ARBA" id="ARBA00023160"/>
    </source>
</evidence>
<keyword evidence="7 12" id="KW-0443">Lipid metabolism</keyword>
<dbReference type="PANTHER" id="PTHR43091:SF1">
    <property type="entry name" value="BETA-KETOACYL-[ACYL-CARRIER-PROTEIN] SYNTHASE III, CHLOROPLASTIC"/>
    <property type="match status" value="1"/>
</dbReference>
<keyword evidence="4 12" id="KW-0444">Lipid biosynthesis</keyword>
<evidence type="ECO:0000256" key="6">
    <source>
        <dbReference type="ARBA" id="ARBA00022832"/>
    </source>
</evidence>
<gene>
    <name evidence="12" type="primary">fabH</name>
    <name evidence="15" type="ordered locus">Spiaf_0246</name>
</gene>
<dbReference type="SUPFAM" id="SSF53901">
    <property type="entry name" value="Thiolase-like"/>
    <property type="match status" value="1"/>
</dbReference>
<evidence type="ECO:0000259" key="13">
    <source>
        <dbReference type="Pfam" id="PF08541"/>
    </source>
</evidence>
<feature type="active site" evidence="12">
    <location>
        <position position="301"/>
    </location>
</feature>
<dbReference type="KEGG" id="sfc:Spiaf_0246"/>
<feature type="region of interest" description="ACP-binding" evidence="12">
    <location>
        <begin position="272"/>
        <end position="276"/>
    </location>
</feature>
<dbReference type="InterPro" id="IPR016039">
    <property type="entry name" value="Thiolase-like"/>
</dbReference>
<dbReference type="GO" id="GO:0006633">
    <property type="term" value="P:fatty acid biosynthetic process"/>
    <property type="evidence" value="ECO:0007669"/>
    <property type="project" value="UniProtKB-UniRule"/>
</dbReference>
<keyword evidence="8 12" id="KW-0275">Fatty acid biosynthesis</keyword>
<comment type="function">
    <text evidence="12">Catalyzes the condensation reaction of fatty acid synthesis by the addition to an acyl acceptor of two carbons from malonyl-ACP. Catalyzes the first condensation reaction which initiates fatty acid synthesis and may therefore play a role in governing the total rate of fatty acid production. Possesses both acetoacetyl-ACP synthase and acetyl transacylase activities. Its substrate specificity determines the biosynthesis of branched-chain and/or straight-chain of fatty acids.</text>
</comment>
<dbReference type="EC" id="2.3.1.180" evidence="3 12"/>
<dbReference type="GO" id="GO:0004315">
    <property type="term" value="F:3-oxoacyl-[acyl-carrier-protein] synthase activity"/>
    <property type="evidence" value="ECO:0007669"/>
    <property type="project" value="InterPro"/>
</dbReference>
<keyword evidence="9 12" id="KW-0511">Multifunctional enzyme</keyword>
<dbReference type="STRING" id="889378.Spiaf_0246"/>
<dbReference type="FunFam" id="3.40.47.10:FF:000004">
    <property type="entry name" value="3-oxoacyl-[acyl-carrier-protein] synthase 3"/>
    <property type="match status" value="1"/>
</dbReference>
<keyword evidence="6 12" id="KW-0276">Fatty acid metabolism</keyword>
<evidence type="ECO:0000256" key="4">
    <source>
        <dbReference type="ARBA" id="ARBA00022516"/>
    </source>
</evidence>
<evidence type="ECO:0000256" key="11">
    <source>
        <dbReference type="ARBA" id="ARBA00051096"/>
    </source>
</evidence>
<evidence type="ECO:0000313" key="16">
    <source>
        <dbReference type="Proteomes" id="UP000007383"/>
    </source>
</evidence>
<evidence type="ECO:0000256" key="3">
    <source>
        <dbReference type="ARBA" id="ARBA00012333"/>
    </source>
</evidence>
<comment type="catalytic activity">
    <reaction evidence="11">
        <text>malonyl-[ACP] + acetyl-CoA + H(+) = 3-oxobutanoyl-[ACP] + CO2 + CoA</text>
        <dbReference type="Rhea" id="RHEA:12080"/>
        <dbReference type="Rhea" id="RHEA-COMP:9623"/>
        <dbReference type="Rhea" id="RHEA-COMP:9625"/>
        <dbReference type="ChEBI" id="CHEBI:15378"/>
        <dbReference type="ChEBI" id="CHEBI:16526"/>
        <dbReference type="ChEBI" id="CHEBI:57287"/>
        <dbReference type="ChEBI" id="CHEBI:57288"/>
        <dbReference type="ChEBI" id="CHEBI:78449"/>
        <dbReference type="ChEBI" id="CHEBI:78450"/>
        <dbReference type="EC" id="2.3.1.180"/>
    </reaction>
    <physiologicalReaction direction="left-to-right" evidence="11">
        <dbReference type="Rhea" id="RHEA:12081"/>
    </physiologicalReaction>
</comment>
<evidence type="ECO:0000313" key="15">
    <source>
        <dbReference type="EMBL" id="AFG36354.1"/>
    </source>
</evidence>
<evidence type="ECO:0000256" key="7">
    <source>
        <dbReference type="ARBA" id="ARBA00023098"/>
    </source>
</evidence>
<dbReference type="EMBL" id="CP003282">
    <property type="protein sequence ID" value="AFG36354.1"/>
    <property type="molecule type" value="Genomic_DNA"/>
</dbReference>
<protein>
    <recommendedName>
        <fullName evidence="3 12">Beta-ketoacyl-[acyl-carrier-protein] synthase III</fullName>
        <shortName evidence="12">Beta-ketoacyl-ACP synthase III</shortName>
        <shortName evidence="12">KAS III</shortName>
        <ecNumber evidence="3 12">2.3.1.180</ecNumber>
    </recommendedName>
    <alternativeName>
        <fullName evidence="12">3-oxoacyl-[acyl-carrier-protein] synthase 3</fullName>
    </alternativeName>
    <alternativeName>
        <fullName evidence="12">3-oxoacyl-[acyl-carrier-protein] synthase III</fullName>
    </alternativeName>
</protein>
<dbReference type="InterPro" id="IPR013751">
    <property type="entry name" value="ACP_syn_III_N"/>
</dbReference>
<dbReference type="Pfam" id="PF08541">
    <property type="entry name" value="ACP_syn_III_C"/>
    <property type="match status" value="1"/>
</dbReference>
<feature type="domain" description="Beta-ketoacyl-[acyl-carrier-protein] synthase III N-terminal" evidence="14">
    <location>
        <begin position="115"/>
        <end position="180"/>
    </location>
</feature>
<keyword evidence="16" id="KW-1185">Reference proteome</keyword>
<sequence length="346" mass="36519">MHSKHTELQEAVITGAGAYVPPRRMSNDELAGFLDTSDEWIFSKTGIHNRHIAAEDQATSDLGAAAARQALADAGLTPLDIDLILVATSSPDYNGLPSTACVVQDLLGATNAAAMDVAAVCSGFVYALETARAFARSGSARRILVIGAEIYSRVVDWSDRSTCVLFGDGAGAVVVESLPESAGNTAPRFPRARVLDSVLKSRGSDAQALVRPAGGTRRPVNPGDNFGADQFLQMDGRKVYNFAVGAIGEVIQELLTRNGLSLAELDWVIPHQANARILEAAARRLKYPVEQMYSNIAEYANTSAASIPIAMNEMAAAGMLKPGQNIITVGFGAGLTYGGNLLRTVV</sequence>
<dbReference type="RefSeq" id="WP_014454352.1">
    <property type="nucleotide sequence ID" value="NC_017098.1"/>
</dbReference>
<comment type="similarity">
    <text evidence="2 12">Belongs to the thiolase-like superfamily. FabH family.</text>
</comment>
<comment type="domain">
    <text evidence="12">The last Arg residue of the ACP-binding site is essential for the weak association between ACP/AcpP and FabH.</text>
</comment>
<dbReference type="NCBIfam" id="NF006829">
    <property type="entry name" value="PRK09352.1"/>
    <property type="match status" value="1"/>
</dbReference>
<dbReference type="Pfam" id="PF08545">
    <property type="entry name" value="ACP_syn_III"/>
    <property type="match status" value="1"/>
</dbReference>